<dbReference type="AlphaFoldDB" id="A0A2J6SW30"/>
<dbReference type="EMBL" id="KZ613856">
    <property type="protein sequence ID" value="PMD54883.1"/>
    <property type="molecule type" value="Genomic_DNA"/>
</dbReference>
<dbReference type="GeneID" id="36595303"/>
<evidence type="ECO:0000313" key="3">
    <source>
        <dbReference type="EMBL" id="PMD54883.1"/>
    </source>
</evidence>
<protein>
    <recommendedName>
        <fullName evidence="2">Azaphilone pigments biosynthesis cluster protein L N-terminal domain-containing protein</fullName>
    </recommendedName>
</protein>
<name>A0A2J6SW30_9HELO</name>
<reference evidence="3 4" key="1">
    <citation type="submission" date="2016-04" db="EMBL/GenBank/DDBJ databases">
        <title>A degradative enzymes factory behind the ericoid mycorrhizal symbiosis.</title>
        <authorList>
            <consortium name="DOE Joint Genome Institute"/>
            <person name="Martino E."/>
            <person name="Morin E."/>
            <person name="Grelet G."/>
            <person name="Kuo A."/>
            <person name="Kohler A."/>
            <person name="Daghino S."/>
            <person name="Barry K."/>
            <person name="Choi C."/>
            <person name="Cichocki N."/>
            <person name="Clum A."/>
            <person name="Copeland A."/>
            <person name="Hainaut M."/>
            <person name="Haridas S."/>
            <person name="Labutti K."/>
            <person name="Lindquist E."/>
            <person name="Lipzen A."/>
            <person name="Khouja H.-R."/>
            <person name="Murat C."/>
            <person name="Ohm R."/>
            <person name="Olson A."/>
            <person name="Spatafora J."/>
            <person name="Veneault-Fourrey C."/>
            <person name="Henrissat B."/>
            <person name="Grigoriev I."/>
            <person name="Martin F."/>
            <person name="Perotto S."/>
        </authorList>
    </citation>
    <scope>NUCLEOTIDE SEQUENCE [LARGE SCALE GENOMIC DNA]</scope>
    <source>
        <strain evidence="3 4">E</strain>
    </source>
</reference>
<dbReference type="RefSeq" id="XP_024731787.1">
    <property type="nucleotide sequence ID" value="XM_024887227.1"/>
</dbReference>
<accession>A0A2J6SW30</accession>
<dbReference type="OrthoDB" id="3564280at2759"/>
<gene>
    <name evidence="3" type="ORF">K444DRAFT_666840</name>
</gene>
<dbReference type="Pfam" id="PF17111">
    <property type="entry name" value="PigL_N"/>
    <property type="match status" value="1"/>
</dbReference>
<dbReference type="InterPro" id="IPR031348">
    <property type="entry name" value="PigL_N"/>
</dbReference>
<feature type="domain" description="Azaphilone pigments biosynthesis cluster protein L N-terminal" evidence="2">
    <location>
        <begin position="3"/>
        <end position="153"/>
    </location>
</feature>
<sequence length="602" mass="67260">MMVDPLSIAASSAALAQLCFKLSVAINGFVGDVRSIDDKIQTLHQGLNSLSQILTGVSLAWTSNPEVAAAQTGPDGQLWVSVKDSISRCAAVLDKFEQLLNRVSTDSGTNRGILRRSVSKIKFNFNTNDMDGFRTEIDIYHRVLVIALNSINTCAILRRDRTDAEVSQRLGTIEAGIDGLNRQLVKGRTQSLMPGSEAADTLKGFLNAANAFRASASTFSSSGSTTTAKSATVRGGSVFGDPLSKEKLDKIKRWIPAPTERGSEGSVTDVASSSGWNGSVQDVESLPQLMSVLENVTQMADRFQALEKQKHFTKDEEIRLLRERCEQQEKKSKDLEQTYTATNENLKKELEHNVDFYEHEFRQSEHIIAELREREKKISEAHDILAKKNDNLLMKLDEETIRTGMLARGMNDLRENFTRERVAFEGKLESVASSMADLQACVEVLTEEKGILEAKNETLESEKRGLIRVLSETTAQNSRLEIQYTKLNMISDERMTEMVQFFEKNRITEAETYRKELADVEARYCAIMLKLKEENDELITKNSVAQAALIEKVERFSLVVPQMMQDLMRNLSKQATDFKDGCASLTANIKESPREEIGESKA</sequence>
<dbReference type="Proteomes" id="UP000235371">
    <property type="component" value="Unassembled WGS sequence"/>
</dbReference>
<dbReference type="InParanoid" id="A0A2J6SW30"/>
<evidence type="ECO:0000313" key="4">
    <source>
        <dbReference type="Proteomes" id="UP000235371"/>
    </source>
</evidence>
<organism evidence="3 4">
    <name type="scientific">Hyaloscypha bicolor E</name>
    <dbReference type="NCBI Taxonomy" id="1095630"/>
    <lineage>
        <taxon>Eukaryota</taxon>
        <taxon>Fungi</taxon>
        <taxon>Dikarya</taxon>
        <taxon>Ascomycota</taxon>
        <taxon>Pezizomycotina</taxon>
        <taxon>Leotiomycetes</taxon>
        <taxon>Helotiales</taxon>
        <taxon>Hyaloscyphaceae</taxon>
        <taxon>Hyaloscypha</taxon>
        <taxon>Hyaloscypha bicolor</taxon>
    </lineage>
</organism>
<keyword evidence="4" id="KW-1185">Reference proteome</keyword>
<keyword evidence="1" id="KW-0175">Coiled coil</keyword>
<proteinExistence type="predicted"/>
<feature type="coiled-coil region" evidence="1">
    <location>
        <begin position="318"/>
        <end position="374"/>
    </location>
</feature>
<evidence type="ECO:0000256" key="1">
    <source>
        <dbReference type="SAM" id="Coils"/>
    </source>
</evidence>
<evidence type="ECO:0000259" key="2">
    <source>
        <dbReference type="Pfam" id="PF17111"/>
    </source>
</evidence>